<keyword evidence="4" id="KW-1185">Reference proteome</keyword>
<sequence length="799" mass="85268">MAQHTRTVPAGTPTEVTQNHVKGGVGESTLRPDGTLKVTGEFAYSSDMWHEDMLWGQILRSTVAHAEILSIDTSEALTMDGVYAVLTHEDLPAAKNYGMEFQDTPVLAYGKVRHHGEPVALVAADHPETARRAAAKIRIEYRELPLITDEASALAPDAILVHENRDDHHSGHVPHPNIVHRQPIIRGNADEAAKRADVIVKGEYTFGMQDQAFLGPESGLAVPAEDGGVDLYVATQWLHSDLKQIAPCLGLPEEKIRMTMAGVGGAFGGREDISMQILASILALRTGKPVKMVYNRYESFFGHVHRHPAKLYYEHGATKDGKLTHLKCKIVLDGGAYASSTASVVGNAASLSVGPYVVDDVEIEAIGLYSNNPPCGAMRGFGAVQACFAYEAQMDKVAAKLGMDPVEFRQLNAMEQGTIMPTGQPVDSPAPVAELLRLVKARPMPPERQWETAGESADVRALPGGLSNTSHGEGVVRGVGYAVGIKNVGFSEGFDDYSTARIRMEVINGEPVATVHTAAAEVGQGGVTIHAQIARTELGVQQVTIQPADTQVGSAGSTSAGRQTYMTGGAIKNSCELVRERVLEIGRRKFGSYHPAWANAELLLEGGKVVTDGGEALATIADVLEDQAVEVEEEWRHRPTQAFDLVTGQGNGHVQYAFAAHRAVVEVDTELGLVKVIELACAQDVGKAVNPLSVVGQIQGGTTQGLGVAVMEEIIVDPKTAKVRNPSFTDYLIPTILDTPTIPVDYLELADPNAPYGVRGIGEAPTLSSTPAVLAAIRNATGLELNKTPVRPEALTGTL</sequence>
<dbReference type="Pfam" id="PF01315">
    <property type="entry name" value="Ald_Xan_dh_C"/>
    <property type="match status" value="1"/>
</dbReference>
<dbReference type="SUPFAM" id="SSF56003">
    <property type="entry name" value="Molybdenum cofactor-binding domain"/>
    <property type="match status" value="1"/>
</dbReference>
<dbReference type="SUPFAM" id="SSF54665">
    <property type="entry name" value="CO dehydrogenase molybdoprotein N-domain-like"/>
    <property type="match status" value="1"/>
</dbReference>
<dbReference type="EMBL" id="JBEZAM010000032">
    <property type="protein sequence ID" value="MEU7295849.1"/>
    <property type="molecule type" value="Genomic_DNA"/>
</dbReference>
<dbReference type="PANTHER" id="PTHR11908:SF157">
    <property type="entry name" value="XANTHINE DEHYDROGENASE SUBUNIT D-RELATED"/>
    <property type="match status" value="1"/>
</dbReference>
<proteinExistence type="predicted"/>
<dbReference type="PANTHER" id="PTHR11908">
    <property type="entry name" value="XANTHINE DEHYDROGENASE"/>
    <property type="match status" value="1"/>
</dbReference>
<dbReference type="Pfam" id="PF02738">
    <property type="entry name" value="MoCoBD_1"/>
    <property type="match status" value="1"/>
</dbReference>
<dbReference type="InterPro" id="IPR037165">
    <property type="entry name" value="AldOxase/xan_DH_Mopterin-bd_sf"/>
</dbReference>
<name>A0ABV3D067_STREX</name>
<dbReference type="InterPro" id="IPR046867">
    <property type="entry name" value="AldOxase/xan_DH_MoCoBD2"/>
</dbReference>
<dbReference type="Gene3D" id="3.90.1170.50">
    <property type="entry name" value="Aldehyde oxidase/xanthine dehydrogenase, a/b hammerhead"/>
    <property type="match status" value="1"/>
</dbReference>
<feature type="region of interest" description="Disordered" evidence="1">
    <location>
        <begin position="1"/>
        <end position="29"/>
    </location>
</feature>
<dbReference type="Pfam" id="PF20256">
    <property type="entry name" value="MoCoBD_2"/>
    <property type="match status" value="1"/>
</dbReference>
<reference evidence="3 4" key="1">
    <citation type="submission" date="2024-06" db="EMBL/GenBank/DDBJ databases">
        <title>The Natural Products Discovery Center: Release of the First 8490 Sequenced Strains for Exploring Actinobacteria Biosynthetic Diversity.</title>
        <authorList>
            <person name="Kalkreuter E."/>
            <person name="Kautsar S.A."/>
            <person name="Yang D."/>
            <person name="Bader C.D."/>
            <person name="Teijaro C.N."/>
            <person name="Fluegel L."/>
            <person name="Davis C.M."/>
            <person name="Simpson J.R."/>
            <person name="Lauterbach L."/>
            <person name="Steele A.D."/>
            <person name="Gui C."/>
            <person name="Meng S."/>
            <person name="Li G."/>
            <person name="Viehrig K."/>
            <person name="Ye F."/>
            <person name="Su P."/>
            <person name="Kiefer A.F."/>
            <person name="Nichols A."/>
            <person name="Cepeda A.J."/>
            <person name="Yan W."/>
            <person name="Fan B."/>
            <person name="Jiang Y."/>
            <person name="Adhikari A."/>
            <person name="Zheng C.-J."/>
            <person name="Schuster L."/>
            <person name="Cowan T.M."/>
            <person name="Smanski M.J."/>
            <person name="Chevrette M.G."/>
            <person name="De Carvalho L.P.S."/>
            <person name="Shen B."/>
        </authorList>
    </citation>
    <scope>NUCLEOTIDE SEQUENCE [LARGE SCALE GENOMIC DNA]</scope>
    <source>
        <strain evidence="3 4">NPDC045705</strain>
    </source>
</reference>
<dbReference type="Gene3D" id="3.30.365.10">
    <property type="entry name" value="Aldehyde oxidase/xanthine dehydrogenase, molybdopterin binding domain"/>
    <property type="match status" value="4"/>
</dbReference>
<protein>
    <submittedName>
        <fullName evidence="3">Molybdopterin cofactor-binding domain-containing protein</fullName>
    </submittedName>
</protein>
<dbReference type="Proteomes" id="UP001551210">
    <property type="component" value="Unassembled WGS sequence"/>
</dbReference>
<evidence type="ECO:0000313" key="4">
    <source>
        <dbReference type="Proteomes" id="UP001551210"/>
    </source>
</evidence>
<feature type="domain" description="Aldehyde oxidase/xanthine dehydrogenase a/b hammerhead" evidence="2">
    <location>
        <begin position="39"/>
        <end position="145"/>
    </location>
</feature>
<evidence type="ECO:0000259" key="2">
    <source>
        <dbReference type="SMART" id="SM01008"/>
    </source>
</evidence>
<dbReference type="InterPro" id="IPR000674">
    <property type="entry name" value="Ald_Oxase/Xan_DH_a/b"/>
</dbReference>
<dbReference type="RefSeq" id="WP_359210896.1">
    <property type="nucleotide sequence ID" value="NZ_JBEZAM010000032.1"/>
</dbReference>
<dbReference type="InterPro" id="IPR016208">
    <property type="entry name" value="Ald_Oxase/xanthine_DH-like"/>
</dbReference>
<comment type="caution">
    <text evidence="3">The sequence shown here is derived from an EMBL/GenBank/DDBJ whole genome shotgun (WGS) entry which is preliminary data.</text>
</comment>
<evidence type="ECO:0000256" key="1">
    <source>
        <dbReference type="SAM" id="MobiDB-lite"/>
    </source>
</evidence>
<gene>
    <name evidence="3" type="ORF">AB0A76_21960</name>
</gene>
<accession>A0ABV3D067</accession>
<dbReference type="InterPro" id="IPR036856">
    <property type="entry name" value="Ald_Oxase/Xan_DH_a/b_sf"/>
</dbReference>
<organism evidence="3 4">
    <name type="scientific">Streptomyces exfoliatus</name>
    <name type="common">Streptomyces hydrogenans</name>
    <dbReference type="NCBI Taxonomy" id="1905"/>
    <lineage>
        <taxon>Bacteria</taxon>
        <taxon>Bacillati</taxon>
        <taxon>Actinomycetota</taxon>
        <taxon>Actinomycetes</taxon>
        <taxon>Kitasatosporales</taxon>
        <taxon>Streptomycetaceae</taxon>
        <taxon>Streptomyces</taxon>
    </lineage>
</organism>
<evidence type="ECO:0000313" key="3">
    <source>
        <dbReference type="EMBL" id="MEU7295849.1"/>
    </source>
</evidence>
<dbReference type="SMART" id="SM01008">
    <property type="entry name" value="Ald_Xan_dh_C"/>
    <property type="match status" value="1"/>
</dbReference>
<dbReference type="InterPro" id="IPR008274">
    <property type="entry name" value="AldOxase/xan_DH_MoCoBD1"/>
</dbReference>